<evidence type="ECO:0000256" key="1">
    <source>
        <dbReference type="ARBA" id="ARBA00023054"/>
    </source>
</evidence>
<dbReference type="GO" id="GO:0005634">
    <property type="term" value="C:nucleus"/>
    <property type="evidence" value="ECO:0007669"/>
    <property type="project" value="TreeGrafter"/>
</dbReference>
<dbReference type="PANTHER" id="PTHR15885:SF1">
    <property type="entry name" value="COILED-COIL DOMAIN-CONTAINING PROTEIN 174"/>
    <property type="match status" value="1"/>
</dbReference>
<protein>
    <recommendedName>
        <fullName evidence="4">CCDC174 alpha/beta GRSR domain-containing protein</fullName>
    </recommendedName>
</protein>
<feature type="coiled-coil region" evidence="2">
    <location>
        <begin position="244"/>
        <end position="274"/>
    </location>
</feature>
<evidence type="ECO:0000259" key="4">
    <source>
        <dbReference type="Pfam" id="PF25449"/>
    </source>
</evidence>
<dbReference type="PANTHER" id="PTHR15885">
    <property type="entry name" value="COILED-COIL DOMAIN-CONTAINING PROTEIN 174"/>
    <property type="match status" value="1"/>
</dbReference>
<organism evidence="5 6">
    <name type="scientific">Heterotrigona itama</name>
    <dbReference type="NCBI Taxonomy" id="395501"/>
    <lineage>
        <taxon>Eukaryota</taxon>
        <taxon>Metazoa</taxon>
        <taxon>Ecdysozoa</taxon>
        <taxon>Arthropoda</taxon>
        <taxon>Hexapoda</taxon>
        <taxon>Insecta</taxon>
        <taxon>Pterygota</taxon>
        <taxon>Neoptera</taxon>
        <taxon>Endopterygota</taxon>
        <taxon>Hymenoptera</taxon>
        <taxon>Apocrita</taxon>
        <taxon>Aculeata</taxon>
        <taxon>Apoidea</taxon>
        <taxon>Anthophila</taxon>
        <taxon>Apidae</taxon>
        <taxon>Heterotrigona</taxon>
    </lineage>
</organism>
<evidence type="ECO:0000313" key="6">
    <source>
        <dbReference type="Proteomes" id="UP000752696"/>
    </source>
</evidence>
<evidence type="ECO:0000313" key="5">
    <source>
        <dbReference type="EMBL" id="CAD1468233.1"/>
    </source>
</evidence>
<feature type="coiled-coil region" evidence="2">
    <location>
        <begin position="304"/>
        <end position="344"/>
    </location>
</feature>
<evidence type="ECO:0000256" key="2">
    <source>
        <dbReference type="SAM" id="Coils"/>
    </source>
</evidence>
<feature type="region of interest" description="Disordered" evidence="3">
    <location>
        <begin position="105"/>
        <end position="124"/>
    </location>
</feature>
<gene>
    <name evidence="5" type="ORF">MHI_LOCUS28931</name>
</gene>
<comment type="caution">
    <text evidence="5">The sequence shown here is derived from an EMBL/GenBank/DDBJ whole genome shotgun (WGS) entry which is preliminary data.</text>
</comment>
<dbReference type="InterPro" id="IPR025066">
    <property type="entry name" value="CCDC174-like"/>
</dbReference>
<dbReference type="Pfam" id="PF13300">
    <property type="entry name" value="DUF4078"/>
    <property type="match status" value="1"/>
</dbReference>
<dbReference type="OrthoDB" id="333551at2759"/>
<feature type="compositionally biased region" description="Basic and acidic residues" evidence="3">
    <location>
        <begin position="51"/>
        <end position="61"/>
    </location>
</feature>
<dbReference type="Pfam" id="PF25449">
    <property type="entry name" value="CCDC174_GRSR"/>
    <property type="match status" value="1"/>
</dbReference>
<accession>A0A6V7GS27</accession>
<reference evidence="5" key="1">
    <citation type="submission" date="2020-07" db="EMBL/GenBank/DDBJ databases">
        <authorList>
            <person name="Nazaruddin N."/>
        </authorList>
    </citation>
    <scope>NUCLEOTIDE SEQUENCE</scope>
</reference>
<dbReference type="Proteomes" id="UP000752696">
    <property type="component" value="Unassembled WGS sequence"/>
</dbReference>
<sequence length="509" mass="59674">MNNTKKININFSSLVGLKAELLKKQHEVNEAKLKSEISHIASKLQKKKSKKVEEESKKENSKIPEYIEDVDTHKKSKLMLEAKARLYERLKKSRTTNENFLVDFTNKSDESEEEPLSKDETDAVLENEDDWVEYEDCFGRTRKCLREDLPLMQEKDQLIKQQIINKKGIDPKTNDAVDQNYVEEEKEPEIEIMRRKWEEQTQKLADKVNIHYQDILFDEARTHGVGYYAFSQDEEERIKQQKNLFNLRKETERKQTEIKELKELRQKMEHNRLKAAKIRQCIRAGLPIDTIEEEFKEKNDSESSQNASENMHNTEENLIKVKETKKENNENQSMEKNKELEKENKIKALGELLGKRTHWYEMSQEEWVQKCRKMRVTEFGPVYKNSKSAGYLNSENADIPLSIYNDIKSHPYQQDATENEIDSYENEIHSYDIPLPPNSSTSTNDSNTEYNNVTETINQSSSTSSIDPGLYKSSNIVQNQMKQNRSIDEASITAGLKYLREKFEKNQNS</sequence>
<dbReference type="AlphaFoldDB" id="A0A6V7GS27"/>
<feature type="domain" description="CCDC174 alpha/beta GRSR" evidence="4">
    <location>
        <begin position="131"/>
        <end position="158"/>
    </location>
</feature>
<proteinExistence type="predicted"/>
<keyword evidence="1 2" id="KW-0175">Coiled coil</keyword>
<name>A0A6V7GS27_9HYME</name>
<dbReference type="InterPro" id="IPR057464">
    <property type="entry name" value="CCDC174_GRSR"/>
</dbReference>
<dbReference type="EMBL" id="CAJDYZ010000241">
    <property type="protein sequence ID" value="CAD1468233.1"/>
    <property type="molecule type" value="Genomic_DNA"/>
</dbReference>
<evidence type="ECO:0000256" key="3">
    <source>
        <dbReference type="SAM" id="MobiDB-lite"/>
    </source>
</evidence>
<feature type="region of interest" description="Disordered" evidence="3">
    <location>
        <begin position="42"/>
        <end position="61"/>
    </location>
</feature>
<keyword evidence="6" id="KW-1185">Reference proteome</keyword>